<feature type="transmembrane region" description="Helical" evidence="1">
    <location>
        <begin position="30"/>
        <end position="48"/>
    </location>
</feature>
<feature type="transmembrane region" description="Helical" evidence="1">
    <location>
        <begin position="266"/>
        <end position="287"/>
    </location>
</feature>
<dbReference type="InterPro" id="IPR011990">
    <property type="entry name" value="TPR-like_helical_dom_sf"/>
</dbReference>
<dbReference type="InterPro" id="IPR052724">
    <property type="entry name" value="GT117_domain-containing"/>
</dbReference>
<accession>B9XMT3</accession>
<feature type="transmembrane region" description="Helical" evidence="1">
    <location>
        <begin position="432"/>
        <end position="455"/>
    </location>
</feature>
<dbReference type="PANTHER" id="PTHR16214:SF3">
    <property type="entry name" value="TRANSMEMBRANE PROTEIN 260"/>
    <property type="match status" value="1"/>
</dbReference>
<keyword evidence="1" id="KW-1133">Transmembrane helix</keyword>
<dbReference type="Gene3D" id="1.25.40.10">
    <property type="entry name" value="Tetratricopeptide repeat domain"/>
    <property type="match status" value="1"/>
</dbReference>
<dbReference type="SUPFAM" id="SSF48452">
    <property type="entry name" value="TPR-like"/>
    <property type="match status" value="1"/>
</dbReference>
<reference evidence="2 3" key="1">
    <citation type="journal article" date="2011" name="J. Bacteriol.">
        <title>Genome sequence of 'Pedosphaera parvula' Ellin514, an aerobic Verrucomicrobial isolate from pasture soil.</title>
        <authorList>
            <person name="Kant R."/>
            <person name="van Passel M.W."/>
            <person name="Sangwan P."/>
            <person name="Palva A."/>
            <person name="Lucas S."/>
            <person name="Copeland A."/>
            <person name="Lapidus A."/>
            <person name="Glavina Del Rio T."/>
            <person name="Dalin E."/>
            <person name="Tice H."/>
            <person name="Bruce D."/>
            <person name="Goodwin L."/>
            <person name="Pitluck S."/>
            <person name="Chertkov O."/>
            <person name="Larimer F.W."/>
            <person name="Land M.L."/>
            <person name="Hauser L."/>
            <person name="Brettin T.S."/>
            <person name="Detter J.C."/>
            <person name="Han S."/>
            <person name="de Vos W.M."/>
            <person name="Janssen P.H."/>
            <person name="Smidt H."/>
        </authorList>
    </citation>
    <scope>NUCLEOTIDE SEQUENCE [LARGE SCALE GENOMIC DNA]</scope>
    <source>
        <strain evidence="2 3">Ellin514</strain>
    </source>
</reference>
<evidence type="ECO:0000256" key="1">
    <source>
        <dbReference type="SAM" id="Phobius"/>
    </source>
</evidence>
<feature type="transmembrane region" description="Helical" evidence="1">
    <location>
        <begin position="546"/>
        <end position="566"/>
    </location>
</feature>
<dbReference type="EMBL" id="ABOX02000036">
    <property type="protein sequence ID" value="EEF58858.1"/>
    <property type="molecule type" value="Genomic_DNA"/>
</dbReference>
<keyword evidence="1" id="KW-0472">Membrane</keyword>
<feature type="transmembrane region" description="Helical" evidence="1">
    <location>
        <begin position="198"/>
        <end position="230"/>
    </location>
</feature>
<feature type="transmembrane region" description="Helical" evidence="1">
    <location>
        <begin position="376"/>
        <end position="393"/>
    </location>
</feature>
<feature type="transmembrane region" description="Helical" evidence="1">
    <location>
        <begin position="140"/>
        <end position="159"/>
    </location>
</feature>
<feature type="transmembrane region" description="Helical" evidence="1">
    <location>
        <begin position="296"/>
        <end position="316"/>
    </location>
</feature>
<name>B9XMT3_PEDPL</name>
<dbReference type="STRING" id="320771.Cflav_PD1691"/>
<keyword evidence="1" id="KW-0812">Transmembrane</keyword>
<dbReference type="Proteomes" id="UP000003688">
    <property type="component" value="Unassembled WGS sequence"/>
</dbReference>
<feature type="transmembrane region" description="Helical" evidence="1">
    <location>
        <begin position="400"/>
        <end position="420"/>
    </location>
</feature>
<keyword evidence="3" id="KW-1185">Reference proteome</keyword>
<dbReference type="Pfam" id="PF11028">
    <property type="entry name" value="TMEM260-like"/>
    <property type="match status" value="1"/>
</dbReference>
<comment type="caution">
    <text evidence="2">The sequence shown here is derived from an EMBL/GenBank/DDBJ whole genome shotgun (WGS) entry which is preliminary data.</text>
</comment>
<dbReference type="PANTHER" id="PTHR16214">
    <property type="entry name" value="TRANSMEMBRANE PROTEIN 260"/>
    <property type="match status" value="1"/>
</dbReference>
<feature type="transmembrane region" description="Helical" evidence="1">
    <location>
        <begin position="97"/>
        <end position="119"/>
    </location>
</feature>
<feature type="transmembrane region" description="Helical" evidence="1">
    <location>
        <begin position="517"/>
        <end position="539"/>
    </location>
</feature>
<proteinExistence type="predicted"/>
<gene>
    <name evidence="2" type="ORF">Cflav_PD1691</name>
</gene>
<dbReference type="InterPro" id="IPR021280">
    <property type="entry name" value="TMEM260-like"/>
</dbReference>
<protein>
    <submittedName>
        <fullName evidence="2">Uncharacterized protein</fullName>
    </submittedName>
</protein>
<dbReference type="AlphaFoldDB" id="B9XMT3"/>
<dbReference type="RefSeq" id="WP_007417122.1">
    <property type="nucleotide sequence ID" value="NZ_ABOX02000036.1"/>
</dbReference>
<dbReference type="OrthoDB" id="9758079at2"/>
<feature type="transmembrane region" description="Helical" evidence="1">
    <location>
        <begin position="467"/>
        <end position="485"/>
    </location>
</feature>
<evidence type="ECO:0000313" key="3">
    <source>
        <dbReference type="Proteomes" id="UP000003688"/>
    </source>
</evidence>
<feature type="transmembrane region" description="Helical" evidence="1">
    <location>
        <begin position="171"/>
        <end position="191"/>
    </location>
</feature>
<sequence length="1164" mass="130751">MSADNLKPTDKPKTAVQPPKVIVPPLFRKVDWLTFALTAIPIFIGYMLTLAPDLTLEDSGELATGSFYAGVPHPPGYPLWTIFTWVFTKLIPFSNTAYRVSIASAFSGAVACGLLSLIVSRGSSMMIESIEEFKGISRRAENAICLVSGFAAGMLLGFNGYMWSQCVIVEVYPFSVMSLMGMVCCLLRWIYAPQQRRYLYWAWILFGICFTNHQTLIVAAMGLEIAILAAQPKLGRDLALANSVVYLIGLVALSTKLLGDFQPNQMVLIIYHIVGVSSIITCGWLTLTTKKLGTEILPVIIMFSLFVVGAALYLWMPISSMSNPPMNWGYPRTVEGFIHALTRGQYEKTNPTNFFNDPQRFFIQLGMYFDGAQEEFNYVSLLIALVPFFFFLKMQRRERAWLIGLIGLWSCLAILLMILLNPTPDRATRELIRVFFTASYTVIAIFVGYGLTLIAASLITNYQRFRLWALAGGALAAALALYSLSTTTSTIFGNVPDMNGIQQFFYAIKKAFAPNQYGLPIFGGLILIGLAVLFTILCLVSVKKPLLPVALGIFALLPLNSILSHWSDNEQRGHLFGYWFGHDMFTPPFSIYPEMTKNAVLFGGTDPGRFCPTYMIFCESFIPPRCKPLDPKFDRRDVYIITQNALADGTYLEYIRAQYNRSTQIDPPFFQELLRSKKEKEDNYKTNILAGLAYNVLDKPFLRLGAKIEAQRRAEGVYPPNEIYTPTPKDSEQCFQEYLGDAQRRYAHDEQRPNEAKQIKPGEDVRVIENRVQVSGQVAVMSINGLLTKTIFEHNTNNEFFVEESFPLDWMYPYLTPFGIIMKINRQPLAEFSADIIKKDHDFWAKYSERLTGNVVTNETSVKDIAAFIEKVYLERDFNGFKGDRKFVRDDQGQKAFSKLRSSIGGIYAWRANNSPLGTPDHERMLKEADFAFRQAFAFCPYSPEAVFRYVQLLASQNKPEKLDDAILVASTCLKLDPYNTQVEGLVKQLKEIRKGGYTMAPPQNAPQPTANIPALEKEWAANPVNFQVGFNLAVAYLQTQQNDKAFQILDQILNSPKADANAVLSVARLYAQLANSPKLEIALEKLAKMEPDSPEASYDLAAMKTAVDKPEEAIQALRNALAANAKRLAKDPKATNLSITAKNDPRFDKLRKNPEFLKLVDSK</sequence>
<organism evidence="2 3">
    <name type="scientific">Pedosphaera parvula (strain Ellin514)</name>
    <dbReference type="NCBI Taxonomy" id="320771"/>
    <lineage>
        <taxon>Bacteria</taxon>
        <taxon>Pseudomonadati</taxon>
        <taxon>Verrucomicrobiota</taxon>
        <taxon>Pedosphaerae</taxon>
        <taxon>Pedosphaerales</taxon>
        <taxon>Pedosphaeraceae</taxon>
        <taxon>Pedosphaera</taxon>
    </lineage>
</organism>
<evidence type="ECO:0000313" key="2">
    <source>
        <dbReference type="EMBL" id="EEF58858.1"/>
    </source>
</evidence>